<gene>
    <name evidence="1" type="ORF">RirG_127740</name>
</gene>
<organism evidence="1 2">
    <name type="scientific">Rhizophagus irregularis (strain DAOM 197198w)</name>
    <name type="common">Glomus intraradices</name>
    <dbReference type="NCBI Taxonomy" id="1432141"/>
    <lineage>
        <taxon>Eukaryota</taxon>
        <taxon>Fungi</taxon>
        <taxon>Fungi incertae sedis</taxon>
        <taxon>Mucoromycota</taxon>
        <taxon>Glomeromycotina</taxon>
        <taxon>Glomeromycetes</taxon>
        <taxon>Glomerales</taxon>
        <taxon>Glomeraceae</taxon>
        <taxon>Rhizophagus</taxon>
    </lineage>
</organism>
<dbReference type="Gene3D" id="3.30.420.10">
    <property type="entry name" value="Ribonuclease H-like superfamily/Ribonuclease H"/>
    <property type="match status" value="1"/>
</dbReference>
<dbReference type="HOGENOM" id="CLU_1403109_0_0_1"/>
<reference evidence="1 2" key="1">
    <citation type="submission" date="2014-02" db="EMBL/GenBank/DDBJ databases">
        <title>Single nucleus genome sequencing reveals high similarity among nuclei of an endomycorrhizal fungus.</title>
        <authorList>
            <person name="Lin K."/>
            <person name="Geurts R."/>
            <person name="Zhang Z."/>
            <person name="Limpens E."/>
            <person name="Saunders D.G."/>
            <person name="Mu D."/>
            <person name="Pang E."/>
            <person name="Cao H."/>
            <person name="Cha H."/>
            <person name="Lin T."/>
            <person name="Zhou Q."/>
            <person name="Shang Y."/>
            <person name="Li Y."/>
            <person name="Ivanov S."/>
            <person name="Sharma T."/>
            <person name="Velzen R.V."/>
            <person name="Ruijter N.D."/>
            <person name="Aanen D.K."/>
            <person name="Win J."/>
            <person name="Kamoun S."/>
            <person name="Bisseling T."/>
            <person name="Huang S."/>
        </authorList>
    </citation>
    <scope>NUCLEOTIDE SEQUENCE [LARGE SCALE GENOMIC DNA]</scope>
    <source>
        <strain evidence="2">DAOM197198w</strain>
    </source>
</reference>
<comment type="caution">
    <text evidence="1">The sequence shown here is derived from an EMBL/GenBank/DDBJ whole genome shotgun (WGS) entry which is preliminary data.</text>
</comment>
<dbReference type="SUPFAM" id="SSF53098">
    <property type="entry name" value="Ribonuclease H-like"/>
    <property type="match status" value="1"/>
</dbReference>
<dbReference type="InterPro" id="IPR036397">
    <property type="entry name" value="RNaseH_sf"/>
</dbReference>
<evidence type="ECO:0008006" key="3">
    <source>
        <dbReference type="Google" id="ProtNLM"/>
    </source>
</evidence>
<dbReference type="OrthoDB" id="2317601at2759"/>
<evidence type="ECO:0000313" key="1">
    <source>
        <dbReference type="EMBL" id="EXX66023.1"/>
    </source>
</evidence>
<dbReference type="GO" id="GO:0003676">
    <property type="term" value="F:nucleic acid binding"/>
    <property type="evidence" value="ECO:0007669"/>
    <property type="project" value="InterPro"/>
</dbReference>
<sequence length="201" mass="22955">MRPKCIVQIKFKNLILTTCLGKKKKSELLAYNDFLVQRGHSSTIDFRPVGISQEHNKHIRINSRLINSLFYNQEHKTELSNIAHGLSEFLLLDFYTDGLFDANTTEGGFPMGYGWTTSNLTTVNFTYNGSIQYFPSLTKAETMAILMYLAVCPPSCRVRIFTDSQAAIDTFHKSKNLSSISPRRFNKINNNILWSSIHHLI</sequence>
<evidence type="ECO:0000313" key="2">
    <source>
        <dbReference type="Proteomes" id="UP000022910"/>
    </source>
</evidence>
<dbReference type="InterPro" id="IPR012337">
    <property type="entry name" value="RNaseH-like_sf"/>
</dbReference>
<dbReference type="EMBL" id="JEMT01019833">
    <property type="protein sequence ID" value="EXX66023.1"/>
    <property type="molecule type" value="Genomic_DNA"/>
</dbReference>
<dbReference type="AlphaFoldDB" id="A0A015MGN9"/>
<accession>A0A015MGN9</accession>
<dbReference type="Proteomes" id="UP000022910">
    <property type="component" value="Unassembled WGS sequence"/>
</dbReference>
<protein>
    <recommendedName>
        <fullName evidence="3">RNase H type-1 domain-containing protein</fullName>
    </recommendedName>
</protein>
<proteinExistence type="predicted"/>
<keyword evidence="2" id="KW-1185">Reference proteome</keyword>
<name>A0A015MGN9_RHIIW</name>